<organism evidence="2 3">
    <name type="scientific">Bacteroides fluxus YIT 12057</name>
    <dbReference type="NCBI Taxonomy" id="763034"/>
    <lineage>
        <taxon>Bacteria</taxon>
        <taxon>Pseudomonadati</taxon>
        <taxon>Bacteroidota</taxon>
        <taxon>Bacteroidia</taxon>
        <taxon>Bacteroidales</taxon>
        <taxon>Bacteroidaceae</taxon>
        <taxon>Bacteroides</taxon>
    </lineage>
</organism>
<gene>
    <name evidence="2" type="ORF">HMPREF9446_01360</name>
</gene>
<dbReference type="Proteomes" id="UP000003416">
    <property type="component" value="Unassembled WGS sequence"/>
</dbReference>
<dbReference type="CDD" id="cd13121">
    <property type="entry name" value="BF2867_like_C"/>
    <property type="match status" value="1"/>
</dbReference>
<dbReference type="EMBL" id="AFBN01000024">
    <property type="protein sequence ID" value="EGF58340.1"/>
    <property type="molecule type" value="Genomic_DNA"/>
</dbReference>
<reference evidence="2 3" key="1">
    <citation type="submission" date="2011-02" db="EMBL/GenBank/DDBJ databases">
        <authorList>
            <person name="Weinstock G."/>
            <person name="Sodergren E."/>
            <person name="Clifton S."/>
            <person name="Fulton L."/>
            <person name="Fulton B."/>
            <person name="Courtney L."/>
            <person name="Fronick C."/>
            <person name="Harrison M."/>
            <person name="Strong C."/>
            <person name="Farmer C."/>
            <person name="Delahaunty K."/>
            <person name="Markovic C."/>
            <person name="Hall O."/>
            <person name="Minx P."/>
            <person name="Tomlinson C."/>
            <person name="Mitreva M."/>
            <person name="Hou S."/>
            <person name="Chen J."/>
            <person name="Wollam A."/>
            <person name="Pepin K.H."/>
            <person name="Johnson M."/>
            <person name="Bhonagiri V."/>
            <person name="Zhang X."/>
            <person name="Suruliraj S."/>
            <person name="Warren W."/>
            <person name="Chinwalla A."/>
            <person name="Mardis E.R."/>
            <person name="Wilson R.K."/>
        </authorList>
    </citation>
    <scope>NUCLEOTIDE SEQUENCE [LARGE SCALE GENOMIC DNA]</scope>
    <source>
        <strain evidence="2 3">YIT 12057</strain>
    </source>
</reference>
<dbReference type="PROSITE" id="PS51257">
    <property type="entry name" value="PROKAR_LIPOPROTEIN"/>
    <property type="match status" value="1"/>
</dbReference>
<dbReference type="STRING" id="763034.HMPREF9446_01360"/>
<dbReference type="RefSeq" id="WP_009124588.1">
    <property type="nucleotide sequence ID" value="NZ_GL882623.1"/>
</dbReference>
<name>F3PRK9_9BACE</name>
<dbReference type="CDD" id="cd13120">
    <property type="entry name" value="BF2867_like_N"/>
    <property type="match status" value="1"/>
</dbReference>
<dbReference type="Gene3D" id="2.60.40.2630">
    <property type="match status" value="1"/>
</dbReference>
<dbReference type="AlphaFoldDB" id="F3PRK9"/>
<proteinExistence type="predicted"/>
<dbReference type="HOGENOM" id="CLU_862359_0_0_10"/>
<accession>F3PRK9</accession>
<feature type="signal peptide" evidence="1">
    <location>
        <begin position="1"/>
        <end position="23"/>
    </location>
</feature>
<evidence type="ECO:0000313" key="3">
    <source>
        <dbReference type="Proteomes" id="UP000003416"/>
    </source>
</evidence>
<keyword evidence="1" id="KW-0732">Signal</keyword>
<evidence type="ECO:0000313" key="2">
    <source>
        <dbReference type="EMBL" id="EGF58340.1"/>
    </source>
</evidence>
<sequence>MKNFSPKTTLAAAATLLLTVACTNELTDGPDGGKGRIAFHPLPETRTVVENADGMAGGFNVWGWYVKDGETARHNVFNQATVMKNGDSWACSDTRYWIPNTTYNFYGVFPADMGTCTENGTLTVADFDATQGHDLMTATSAPMDGDQLASVVMPFRHELSKVAVRVATDPGITATVYSAKLYGMDTQGTLIRSTSGVSWTDIDDDDKSTVDTPSFTFDDEIEINASTPQDLFKGLLLIPQNVQGLKLELSFTRGSDRQTVQVPLDTSITRWTAGEAYRYVLTIEADAITFKGITVDGWDEAHTGGDVNIEDR</sequence>
<keyword evidence="3" id="KW-1185">Reference proteome</keyword>
<dbReference type="eggNOG" id="ENOG5031CE4">
    <property type="taxonomic scope" value="Bacteria"/>
</dbReference>
<dbReference type="InterPro" id="IPR025049">
    <property type="entry name" value="Mfa-like_1"/>
</dbReference>
<dbReference type="Pfam" id="PF13149">
    <property type="entry name" value="Mfa_like_1"/>
    <property type="match status" value="1"/>
</dbReference>
<dbReference type="GeneID" id="86049046"/>
<feature type="chain" id="PRO_5003304737" evidence="1">
    <location>
        <begin position="24"/>
        <end position="312"/>
    </location>
</feature>
<protein>
    <submittedName>
        <fullName evidence="2">Conserved domain protein</fullName>
    </submittedName>
</protein>
<comment type="caution">
    <text evidence="2">The sequence shown here is derived from an EMBL/GenBank/DDBJ whole genome shotgun (WGS) entry which is preliminary data.</text>
</comment>
<evidence type="ECO:0000256" key="1">
    <source>
        <dbReference type="SAM" id="SignalP"/>
    </source>
</evidence>